<proteinExistence type="predicted"/>
<evidence type="ECO:0000256" key="4">
    <source>
        <dbReference type="ARBA" id="ARBA00022833"/>
    </source>
</evidence>
<feature type="domain" description="C2H2-type" evidence="6">
    <location>
        <begin position="371"/>
        <end position="392"/>
    </location>
</feature>
<feature type="domain" description="C2H2-type" evidence="6">
    <location>
        <begin position="192"/>
        <end position="213"/>
    </location>
</feature>
<dbReference type="AlphaFoldDB" id="A0A168M0V0"/>
<keyword evidence="3" id="KW-0863">Zinc-finger</keyword>
<dbReference type="EMBL" id="AMYB01000003">
    <property type="protein sequence ID" value="OAD04227.1"/>
    <property type="molecule type" value="Genomic_DNA"/>
</dbReference>
<dbReference type="PANTHER" id="PTHR24409:SF295">
    <property type="entry name" value="AZ2-RELATED"/>
    <property type="match status" value="1"/>
</dbReference>
<comment type="caution">
    <text evidence="7">The sequence shown here is derived from an EMBL/GenBank/DDBJ whole genome shotgun (WGS) entry which is preliminary data.</text>
</comment>
<evidence type="ECO:0000259" key="6">
    <source>
        <dbReference type="PROSITE" id="PS00028"/>
    </source>
</evidence>
<evidence type="ECO:0000313" key="8">
    <source>
        <dbReference type="Proteomes" id="UP000077051"/>
    </source>
</evidence>
<evidence type="ECO:0000256" key="1">
    <source>
        <dbReference type="ARBA" id="ARBA00022723"/>
    </source>
</evidence>
<feature type="domain" description="C2H2-type" evidence="6">
    <location>
        <begin position="141"/>
        <end position="162"/>
    </location>
</feature>
<dbReference type="Gene3D" id="3.30.160.60">
    <property type="entry name" value="Classic Zinc Finger"/>
    <property type="match status" value="2"/>
</dbReference>
<dbReference type="Proteomes" id="UP000077051">
    <property type="component" value="Unassembled WGS sequence"/>
</dbReference>
<dbReference type="SMART" id="SM00451">
    <property type="entry name" value="ZnF_U1"/>
    <property type="match status" value="3"/>
</dbReference>
<evidence type="ECO:0000256" key="2">
    <source>
        <dbReference type="ARBA" id="ARBA00022737"/>
    </source>
</evidence>
<evidence type="ECO:0000313" key="7">
    <source>
        <dbReference type="EMBL" id="OAD04227.1"/>
    </source>
</evidence>
<evidence type="ECO:0000256" key="5">
    <source>
        <dbReference type="SAM" id="MobiDB-lite"/>
    </source>
</evidence>
<keyword evidence="8" id="KW-1185">Reference proteome</keyword>
<dbReference type="OrthoDB" id="2248691at2759"/>
<reference evidence="7 8" key="1">
    <citation type="submission" date="2015-06" db="EMBL/GenBank/DDBJ databases">
        <title>Expansion of signal transduction pathways in fungi by whole-genome duplication.</title>
        <authorList>
            <consortium name="DOE Joint Genome Institute"/>
            <person name="Corrochano L.M."/>
            <person name="Kuo A."/>
            <person name="Marcet-Houben M."/>
            <person name="Polaino S."/>
            <person name="Salamov A."/>
            <person name="Villalobos J.M."/>
            <person name="Alvarez M.I."/>
            <person name="Avalos J."/>
            <person name="Benito E.P."/>
            <person name="Benoit I."/>
            <person name="Burger G."/>
            <person name="Camino L.P."/>
            <person name="Canovas D."/>
            <person name="Cerda-Olmedo E."/>
            <person name="Cheng J.-F."/>
            <person name="Dominguez A."/>
            <person name="Elias M."/>
            <person name="Eslava A.P."/>
            <person name="Glaser F."/>
            <person name="Grimwood J."/>
            <person name="Gutierrez G."/>
            <person name="Heitman J."/>
            <person name="Henrissat B."/>
            <person name="Iturriaga E.A."/>
            <person name="Lang B.F."/>
            <person name="Lavin J.L."/>
            <person name="Lee S."/>
            <person name="Li W."/>
            <person name="Lindquist E."/>
            <person name="Lopez-Garcia S."/>
            <person name="Luque E.M."/>
            <person name="Marcos A.T."/>
            <person name="Martin J."/>
            <person name="Mccluskey K."/>
            <person name="Medina H.R."/>
            <person name="Miralles-Duran A."/>
            <person name="Miyazaki A."/>
            <person name="Munoz-Torres E."/>
            <person name="Oguiza J.A."/>
            <person name="Ohm R."/>
            <person name="Olmedo M."/>
            <person name="Orejas M."/>
            <person name="Ortiz-Castellanos L."/>
            <person name="Pisabarro A.G."/>
            <person name="Rodriguez-Romero J."/>
            <person name="Ruiz-Herrera J."/>
            <person name="Ruiz-Vazquez R."/>
            <person name="Sanz C."/>
            <person name="Schackwitz W."/>
            <person name="Schmutz J."/>
            <person name="Shahriari M."/>
            <person name="Shelest E."/>
            <person name="Silva-Franco F."/>
            <person name="Soanes D."/>
            <person name="Syed K."/>
            <person name="Tagua V.G."/>
            <person name="Talbot N.J."/>
            <person name="Thon M."/>
            <person name="De Vries R.P."/>
            <person name="Wiebenga A."/>
            <person name="Yadav J.S."/>
            <person name="Braun E.L."/>
            <person name="Baker S."/>
            <person name="Garre V."/>
            <person name="Horwitz B."/>
            <person name="Torres-Martinez S."/>
            <person name="Idnurm A."/>
            <person name="Herrera-Estrella A."/>
            <person name="Gabaldon T."/>
            <person name="Grigoriev I.V."/>
        </authorList>
    </citation>
    <scope>NUCLEOTIDE SEQUENCE [LARGE SCALE GENOMIC DNA]</scope>
    <source>
        <strain evidence="7 8">CBS 277.49</strain>
    </source>
</reference>
<evidence type="ECO:0000256" key="3">
    <source>
        <dbReference type="ARBA" id="ARBA00022771"/>
    </source>
</evidence>
<feature type="region of interest" description="Disordered" evidence="5">
    <location>
        <begin position="67"/>
        <end position="86"/>
    </location>
</feature>
<name>A0A168M0V0_MUCCL</name>
<feature type="domain" description="C2H2-type" evidence="6">
    <location>
        <begin position="237"/>
        <end position="258"/>
    </location>
</feature>
<dbReference type="PROSITE" id="PS00028">
    <property type="entry name" value="ZINC_FINGER_C2H2_1"/>
    <property type="match status" value="5"/>
</dbReference>
<keyword evidence="2" id="KW-0677">Repeat</keyword>
<dbReference type="InterPro" id="IPR013087">
    <property type="entry name" value="Znf_C2H2_type"/>
</dbReference>
<gene>
    <name evidence="7" type="ORF">MUCCIDRAFT_183351</name>
</gene>
<dbReference type="SMART" id="SM00355">
    <property type="entry name" value="ZnF_C2H2"/>
    <property type="match status" value="6"/>
</dbReference>
<accession>A0A168M0V0</accession>
<feature type="domain" description="C2H2-type" evidence="6">
    <location>
        <begin position="281"/>
        <end position="302"/>
    </location>
</feature>
<dbReference type="PANTHER" id="PTHR24409">
    <property type="entry name" value="ZINC FINGER PROTEIN 142"/>
    <property type="match status" value="1"/>
</dbReference>
<dbReference type="STRING" id="747725.A0A168M0V0"/>
<keyword evidence="1" id="KW-0479">Metal-binding</keyword>
<dbReference type="GO" id="GO:0000981">
    <property type="term" value="F:DNA-binding transcription factor activity, RNA polymerase II-specific"/>
    <property type="evidence" value="ECO:0007669"/>
    <property type="project" value="TreeGrafter"/>
</dbReference>
<feature type="region of interest" description="Disordered" evidence="5">
    <location>
        <begin position="99"/>
        <end position="133"/>
    </location>
</feature>
<dbReference type="Pfam" id="PF12874">
    <property type="entry name" value="zf-met"/>
    <property type="match status" value="1"/>
</dbReference>
<organism evidence="7 8">
    <name type="scientific">Mucor lusitanicus CBS 277.49</name>
    <dbReference type="NCBI Taxonomy" id="747725"/>
    <lineage>
        <taxon>Eukaryota</taxon>
        <taxon>Fungi</taxon>
        <taxon>Fungi incertae sedis</taxon>
        <taxon>Mucoromycota</taxon>
        <taxon>Mucoromycotina</taxon>
        <taxon>Mucoromycetes</taxon>
        <taxon>Mucorales</taxon>
        <taxon>Mucorineae</taxon>
        <taxon>Mucoraceae</taxon>
        <taxon>Mucor</taxon>
    </lineage>
</organism>
<sequence length="398" mass="45736">MKLLQSPLCELTIAKKESSVEPGDGVKYSGLSSGSDGRLKNDDAYFVTLVKQEAFNNKHVALQETQDHDPTNANEGMHNGHNLSDSESNLYRKVKQEALTKPEDDLHANGMDISGPEQEARTQSSVDGKLEPDVNDPNFHCRPCKYTYKNLYLYRQHLRRTHKLKLKSLIKPAKLFANPEATPDPDDLNNYCLQCDKTLSSRHSFRTHLLVIHKIETAPSLNNKGIEPDINDPNFHCRSCDKTMRSKRGYQLHLTAVHGINLAPHRKRALDPEPDDPNHYCRVCQRNYSSRVNYRQHIQAVHRMVLLVRKDPNELPDPFDSQFYCRVCDKTSKSYRAYRSHCIRVHMMKLGRHTISKPGATIDIHSPDFYCAQCEHNYKKKNAFQNHLCSVHDINVRI</sequence>
<protein>
    <submittedName>
        <fullName evidence="7">C2H2-type zinc finger transcription factor</fullName>
    </submittedName>
</protein>
<dbReference type="GO" id="GO:0005634">
    <property type="term" value="C:nucleus"/>
    <property type="evidence" value="ECO:0007669"/>
    <property type="project" value="TreeGrafter"/>
</dbReference>
<dbReference type="GO" id="GO:0008270">
    <property type="term" value="F:zinc ion binding"/>
    <property type="evidence" value="ECO:0007669"/>
    <property type="project" value="UniProtKB-KW"/>
</dbReference>
<dbReference type="GO" id="GO:0000977">
    <property type="term" value="F:RNA polymerase II transcription regulatory region sequence-specific DNA binding"/>
    <property type="evidence" value="ECO:0007669"/>
    <property type="project" value="TreeGrafter"/>
</dbReference>
<keyword evidence="4" id="KW-0862">Zinc</keyword>
<dbReference type="VEuPathDB" id="FungiDB:MUCCIDRAFT_183351"/>
<dbReference type="InterPro" id="IPR003604">
    <property type="entry name" value="Matrin/U1-like-C_Znf_C2H2"/>
</dbReference>